<reference evidence="1" key="1">
    <citation type="journal article" date="2021" name="Nat. Commun.">
        <title>Genetic determinants of endophytism in the Arabidopsis root mycobiome.</title>
        <authorList>
            <person name="Mesny F."/>
            <person name="Miyauchi S."/>
            <person name="Thiergart T."/>
            <person name="Pickel B."/>
            <person name="Atanasova L."/>
            <person name="Karlsson M."/>
            <person name="Huettel B."/>
            <person name="Barry K.W."/>
            <person name="Haridas S."/>
            <person name="Chen C."/>
            <person name="Bauer D."/>
            <person name="Andreopoulos W."/>
            <person name="Pangilinan J."/>
            <person name="LaButti K."/>
            <person name="Riley R."/>
            <person name="Lipzen A."/>
            <person name="Clum A."/>
            <person name="Drula E."/>
            <person name="Henrissat B."/>
            <person name="Kohler A."/>
            <person name="Grigoriev I.V."/>
            <person name="Martin F.M."/>
            <person name="Hacquard S."/>
        </authorList>
    </citation>
    <scope>NUCLEOTIDE SEQUENCE</scope>
    <source>
        <strain evidence="1">MPI-CAGE-CH-0235</strain>
    </source>
</reference>
<dbReference type="EMBL" id="JAGPNK010000010">
    <property type="protein sequence ID" value="KAH7312765.1"/>
    <property type="molecule type" value="Genomic_DNA"/>
</dbReference>
<gene>
    <name evidence="1" type="ORF">B0I35DRAFT_481186</name>
</gene>
<dbReference type="AlphaFoldDB" id="A0A8K0WNQ9"/>
<dbReference type="OrthoDB" id="10260017at2759"/>
<evidence type="ECO:0000313" key="2">
    <source>
        <dbReference type="Proteomes" id="UP000813444"/>
    </source>
</evidence>
<comment type="caution">
    <text evidence="1">The sequence shown here is derived from an EMBL/GenBank/DDBJ whole genome shotgun (WGS) entry which is preliminary data.</text>
</comment>
<organism evidence="1 2">
    <name type="scientific">Stachybotrys elegans</name>
    <dbReference type="NCBI Taxonomy" id="80388"/>
    <lineage>
        <taxon>Eukaryota</taxon>
        <taxon>Fungi</taxon>
        <taxon>Dikarya</taxon>
        <taxon>Ascomycota</taxon>
        <taxon>Pezizomycotina</taxon>
        <taxon>Sordariomycetes</taxon>
        <taxon>Hypocreomycetidae</taxon>
        <taxon>Hypocreales</taxon>
        <taxon>Stachybotryaceae</taxon>
        <taxon>Stachybotrys</taxon>
    </lineage>
</organism>
<accession>A0A8K0WNQ9</accession>
<proteinExistence type="predicted"/>
<name>A0A8K0WNQ9_9HYPO</name>
<protein>
    <submittedName>
        <fullName evidence="1">Uncharacterized protein</fullName>
    </submittedName>
</protein>
<dbReference type="Gene3D" id="3.30.2140.10">
    <property type="entry name" value="Arylamine N-acetyltransferase"/>
    <property type="match status" value="1"/>
</dbReference>
<keyword evidence="2" id="KW-1185">Reference proteome</keyword>
<sequence>MEIFPADVLVMNLSTTTSSFFTQTVMAARACPGDDHCPAGSEAERVAALEEYFGIILDPEEQQAILGTASELKSVAAVGR</sequence>
<evidence type="ECO:0000313" key="1">
    <source>
        <dbReference type="EMBL" id="KAH7312765.1"/>
    </source>
</evidence>
<dbReference type="Proteomes" id="UP000813444">
    <property type="component" value="Unassembled WGS sequence"/>
</dbReference>